<name>A0RXB8_CENSY</name>
<dbReference type="EMBL" id="DP000238">
    <property type="protein sequence ID" value="ABK77985.1"/>
    <property type="molecule type" value="Genomic_DNA"/>
</dbReference>
<dbReference type="AlphaFoldDB" id="A0RXB8"/>
<gene>
    <name evidence="2" type="ordered locus">CENSYa_1362</name>
</gene>
<keyword evidence="1" id="KW-0812">Transmembrane</keyword>
<dbReference type="Proteomes" id="UP000000758">
    <property type="component" value="Chromosome"/>
</dbReference>
<evidence type="ECO:0000313" key="2">
    <source>
        <dbReference type="EMBL" id="ABK77985.1"/>
    </source>
</evidence>
<dbReference type="HOGENOM" id="CLU_1754611_0_0_2"/>
<organism evidence="2 3">
    <name type="scientific">Cenarchaeum symbiosum (strain A)</name>
    <dbReference type="NCBI Taxonomy" id="414004"/>
    <lineage>
        <taxon>Archaea</taxon>
        <taxon>Nitrososphaerota</taxon>
        <taxon>Candidatus Cenarchaeales</taxon>
        <taxon>Candidatus Cenarchaeaceae</taxon>
        <taxon>Candidatus Cenarchaeum</taxon>
    </lineage>
</organism>
<protein>
    <submittedName>
        <fullName evidence="2">Uncharacterized protein</fullName>
    </submittedName>
</protein>
<accession>A0RXB8</accession>
<evidence type="ECO:0000256" key="1">
    <source>
        <dbReference type="SAM" id="Phobius"/>
    </source>
</evidence>
<feature type="transmembrane region" description="Helical" evidence="1">
    <location>
        <begin position="6"/>
        <end position="28"/>
    </location>
</feature>
<reference evidence="2 3" key="1">
    <citation type="journal article" date="2006" name="Proc. Natl. Acad. Sci. U.S.A.">
        <title>Genomic analysis of the uncultivated marine crenarchaeote Cenarchaeum symbiosum.</title>
        <authorList>
            <person name="Hallam S.J."/>
            <person name="Konstantinidis K.T."/>
            <person name="Putnam N."/>
            <person name="Schleper C."/>
            <person name="Watanabe Y."/>
            <person name="Sugahara J."/>
            <person name="Preston C."/>
            <person name="de la Torre J."/>
            <person name="Richardson P.M."/>
            <person name="DeLong E.F."/>
        </authorList>
    </citation>
    <scope>NUCLEOTIDE SEQUENCE [LARGE SCALE GENOMIC DNA]</scope>
    <source>
        <strain evidence="3">A</strain>
    </source>
</reference>
<sequence length="148" mass="16562">MTGNKAANWTIVVSVIIASMAAALWAAYEADRHVMRMESLWPFENATYHGSVEDHMGEIRGLPEVESFHEMYAGHGINFSDRTLYKVQFEYVARGDGGSAHLIIGYYDREPSSFLHICSHDDPRRELFREKGIKTDCFSHAAPGGGPP</sequence>
<keyword evidence="1" id="KW-0472">Membrane</keyword>
<proteinExistence type="predicted"/>
<dbReference type="EnsemblBacteria" id="ABK77985">
    <property type="protein sequence ID" value="ABK77985"/>
    <property type="gene ID" value="CENSYa_1362"/>
</dbReference>
<dbReference type="KEGG" id="csy:CENSYa_1362"/>
<evidence type="ECO:0000313" key="3">
    <source>
        <dbReference type="Proteomes" id="UP000000758"/>
    </source>
</evidence>
<keyword evidence="1" id="KW-1133">Transmembrane helix</keyword>
<keyword evidence="3" id="KW-1185">Reference proteome</keyword>